<name>A0ABR4AI41_9LECA</name>
<dbReference type="EMBL" id="JBEFKJ010000009">
    <property type="protein sequence ID" value="KAL2044297.1"/>
    <property type="molecule type" value="Genomic_DNA"/>
</dbReference>
<comment type="caution">
    <text evidence="5">The sequence shown here is derived from an EMBL/GenBank/DDBJ whole genome shotgun (WGS) entry which is preliminary data.</text>
</comment>
<feature type="region of interest" description="Disordered" evidence="3">
    <location>
        <begin position="87"/>
        <end position="106"/>
    </location>
</feature>
<dbReference type="PANTHER" id="PTHR21027:SF1">
    <property type="entry name" value="TRNA-SPLICING ENDONUCLEASE SUBUNIT SEN54"/>
    <property type="match status" value="1"/>
</dbReference>
<evidence type="ECO:0000256" key="3">
    <source>
        <dbReference type="SAM" id="MobiDB-lite"/>
    </source>
</evidence>
<evidence type="ECO:0000256" key="1">
    <source>
        <dbReference type="ARBA" id="ARBA00005736"/>
    </source>
</evidence>
<dbReference type="InterPro" id="IPR024337">
    <property type="entry name" value="tRNA_splic_suSen54"/>
</dbReference>
<evidence type="ECO:0000313" key="5">
    <source>
        <dbReference type="EMBL" id="KAL2044297.1"/>
    </source>
</evidence>
<reference evidence="5 6" key="1">
    <citation type="submission" date="2024-09" db="EMBL/GenBank/DDBJ databases">
        <title>Rethinking Asexuality: The Enigmatic Case of Functional Sexual Genes in Lepraria (Stereocaulaceae).</title>
        <authorList>
            <person name="Doellman M."/>
            <person name="Sun Y."/>
            <person name="Barcenas-Pena A."/>
            <person name="Lumbsch H.T."/>
            <person name="Grewe F."/>
        </authorList>
    </citation>
    <scope>NUCLEOTIDE SEQUENCE [LARGE SCALE GENOMIC DNA]</scope>
    <source>
        <strain evidence="5 6">Mercado 3170</strain>
    </source>
</reference>
<evidence type="ECO:0000259" key="4">
    <source>
        <dbReference type="Pfam" id="PF12928"/>
    </source>
</evidence>
<dbReference type="Proteomes" id="UP001590950">
    <property type="component" value="Unassembled WGS sequence"/>
</dbReference>
<evidence type="ECO:0000313" key="6">
    <source>
        <dbReference type="Proteomes" id="UP001590950"/>
    </source>
</evidence>
<feature type="domain" description="tRNA-splicing endonuclease subunit Sen54 N-terminal" evidence="4">
    <location>
        <begin position="71"/>
        <end position="139"/>
    </location>
</feature>
<dbReference type="Pfam" id="PF12928">
    <property type="entry name" value="tRNA_int_end_N2"/>
    <property type="match status" value="1"/>
</dbReference>
<comment type="similarity">
    <text evidence="1">Belongs to the SEN54 family.</text>
</comment>
<proteinExistence type="inferred from homology"/>
<accession>A0ABR4AI41</accession>
<feature type="region of interest" description="Disordered" evidence="3">
    <location>
        <begin position="260"/>
        <end position="279"/>
    </location>
</feature>
<organism evidence="5 6">
    <name type="scientific">Stereocaulon virgatum</name>
    <dbReference type="NCBI Taxonomy" id="373712"/>
    <lineage>
        <taxon>Eukaryota</taxon>
        <taxon>Fungi</taxon>
        <taxon>Dikarya</taxon>
        <taxon>Ascomycota</taxon>
        <taxon>Pezizomycotina</taxon>
        <taxon>Lecanoromycetes</taxon>
        <taxon>OSLEUM clade</taxon>
        <taxon>Lecanoromycetidae</taxon>
        <taxon>Lecanorales</taxon>
        <taxon>Lecanorineae</taxon>
        <taxon>Stereocaulaceae</taxon>
        <taxon>Stereocaulon</taxon>
    </lineage>
</organism>
<keyword evidence="2" id="KW-0819">tRNA processing</keyword>
<dbReference type="InterPro" id="IPR024336">
    <property type="entry name" value="tRNA_splic_suSen54_N"/>
</dbReference>
<gene>
    <name evidence="5" type="ORF">N7G274_003002</name>
</gene>
<evidence type="ECO:0000256" key="2">
    <source>
        <dbReference type="ARBA" id="ARBA00022694"/>
    </source>
</evidence>
<keyword evidence="6" id="KW-1185">Reference proteome</keyword>
<sequence length="412" mass="45916">MADVDEDSIVRAPDNTDTDLSDEPQDFRFLSAISQTTTSYSTLPRRGEKDFEQHGTISQSNTLEASQQAMHDALSVPRAHNPKNNIVGLYDPSNSTTVIENPRGPMTKTMGKGDAHGRLNLLPEEALYLIERGTMDLRWRSEELDGIPLSLQAAYAHLLGSQGLTLERYTVYTSLKRSGYVVMRGPAWYESDYDKDLVSTRQLQSDSKPLGVFTRFYHTLFSSPQPDPLPTGPLAPPGLYRDYNAIYRLLSLIPTHDPSLPTDRESLRSSASMGHPTHPTHPRIRCCFYAWKPTNTHDFRKSAPPPPDFRIAVINAREEGFPVLEQLDDLLQSVPYHPPPVGSEGQVYRRVKHGWRNVVLAVVDQGVVSYSRIGDAGFGMERVYEGFGRRRGGKRGGVRGGRGRGRGRGGGR</sequence>
<feature type="region of interest" description="Disordered" evidence="3">
    <location>
        <begin position="1"/>
        <end position="24"/>
    </location>
</feature>
<dbReference type="PANTHER" id="PTHR21027">
    <property type="entry name" value="TRNA-SPLICING ENDONUCLEASE SUBUNIT SEN54"/>
    <property type="match status" value="1"/>
</dbReference>
<protein>
    <recommendedName>
        <fullName evidence="4">tRNA-splicing endonuclease subunit Sen54 N-terminal domain-containing protein</fullName>
    </recommendedName>
</protein>
<feature type="region of interest" description="Disordered" evidence="3">
    <location>
        <begin position="389"/>
        <end position="412"/>
    </location>
</feature>